<proteinExistence type="predicted"/>
<dbReference type="GO" id="GO:0042834">
    <property type="term" value="F:peptidoglycan binding"/>
    <property type="evidence" value="ECO:0007669"/>
    <property type="project" value="InterPro"/>
</dbReference>
<organism evidence="2">
    <name type="scientific">marine metagenome</name>
    <dbReference type="NCBI Taxonomy" id="408172"/>
    <lineage>
        <taxon>unclassified sequences</taxon>
        <taxon>metagenomes</taxon>
        <taxon>ecological metagenomes</taxon>
    </lineage>
</organism>
<sequence>VILAVGVAVPVGAQESLATVDSLALAGRADEARTALDSWWLNERAGSNRRDRQHGLWLRAILTVDPNMAGLDFQRLALEYPGGSYSDEAMLRLGLISAGAGDLPRAAGYFRTLVTDYPRSPRRRQAEEWLSDHLVEVEEAEAREAEALALRSADSATGADAAAAAAVQEPEANSPSGAETASLRYAVQVGAFESEERARDLLAAVNASGFRARIVRVPESPLVRVRIGAFSDRAGAAELMDQVRRRGHEATIAADVPDEEPVP</sequence>
<dbReference type="Pfam" id="PF05036">
    <property type="entry name" value="SPOR"/>
    <property type="match status" value="1"/>
</dbReference>
<dbReference type="GO" id="GO:0032506">
    <property type="term" value="P:cytokinetic process"/>
    <property type="evidence" value="ECO:0007669"/>
    <property type="project" value="TreeGrafter"/>
</dbReference>
<dbReference type="PANTHER" id="PTHR38687">
    <property type="entry name" value="CELL DIVISION PROTEIN DEDD-RELATED"/>
    <property type="match status" value="1"/>
</dbReference>
<dbReference type="GO" id="GO:0030428">
    <property type="term" value="C:cell septum"/>
    <property type="evidence" value="ECO:0007669"/>
    <property type="project" value="TreeGrafter"/>
</dbReference>
<dbReference type="PANTHER" id="PTHR38687:SF1">
    <property type="entry name" value="CELL DIVISION PROTEIN DEDD"/>
    <property type="match status" value="1"/>
</dbReference>
<dbReference type="SUPFAM" id="SSF110997">
    <property type="entry name" value="Sporulation related repeat"/>
    <property type="match status" value="1"/>
</dbReference>
<evidence type="ECO:0000313" key="2">
    <source>
        <dbReference type="EMBL" id="SUZ86994.1"/>
    </source>
</evidence>
<evidence type="ECO:0000259" key="1">
    <source>
        <dbReference type="PROSITE" id="PS51724"/>
    </source>
</evidence>
<dbReference type="Pfam" id="PF13174">
    <property type="entry name" value="TPR_6"/>
    <property type="match status" value="1"/>
</dbReference>
<dbReference type="PROSITE" id="PS51724">
    <property type="entry name" value="SPOR"/>
    <property type="match status" value="1"/>
</dbReference>
<dbReference type="InterPro" id="IPR007730">
    <property type="entry name" value="SPOR-like_dom"/>
</dbReference>
<dbReference type="EMBL" id="UINC01001705">
    <property type="protein sequence ID" value="SUZ86994.1"/>
    <property type="molecule type" value="Genomic_DNA"/>
</dbReference>
<dbReference type="InterPro" id="IPR052521">
    <property type="entry name" value="Cell_div_SPOR-domain"/>
</dbReference>
<dbReference type="InterPro" id="IPR011990">
    <property type="entry name" value="TPR-like_helical_dom_sf"/>
</dbReference>
<protein>
    <recommendedName>
        <fullName evidence="1">SPOR domain-containing protein</fullName>
    </recommendedName>
</protein>
<accession>A0A381R711</accession>
<reference evidence="2" key="1">
    <citation type="submission" date="2018-05" db="EMBL/GenBank/DDBJ databases">
        <authorList>
            <person name="Lanie J.A."/>
            <person name="Ng W.-L."/>
            <person name="Kazmierczak K.M."/>
            <person name="Andrzejewski T.M."/>
            <person name="Davidsen T.M."/>
            <person name="Wayne K.J."/>
            <person name="Tettelin H."/>
            <person name="Glass J.I."/>
            <person name="Rusch D."/>
            <person name="Podicherti R."/>
            <person name="Tsui H.-C.T."/>
            <person name="Winkler M.E."/>
        </authorList>
    </citation>
    <scope>NUCLEOTIDE SEQUENCE</scope>
</reference>
<dbReference type="Gene3D" id="3.30.70.1070">
    <property type="entry name" value="Sporulation related repeat"/>
    <property type="match status" value="1"/>
</dbReference>
<dbReference type="GO" id="GO:0032153">
    <property type="term" value="C:cell division site"/>
    <property type="evidence" value="ECO:0007669"/>
    <property type="project" value="TreeGrafter"/>
</dbReference>
<name>A0A381R711_9ZZZZ</name>
<feature type="domain" description="SPOR" evidence="1">
    <location>
        <begin position="179"/>
        <end position="259"/>
    </location>
</feature>
<dbReference type="InterPro" id="IPR019734">
    <property type="entry name" value="TPR_rpt"/>
</dbReference>
<feature type="non-terminal residue" evidence="2">
    <location>
        <position position="1"/>
    </location>
</feature>
<dbReference type="Gene3D" id="1.25.40.10">
    <property type="entry name" value="Tetratricopeptide repeat domain"/>
    <property type="match status" value="1"/>
</dbReference>
<dbReference type="AlphaFoldDB" id="A0A381R711"/>
<gene>
    <name evidence="2" type="ORF">METZ01_LOCUS39848</name>
</gene>
<dbReference type="InterPro" id="IPR036680">
    <property type="entry name" value="SPOR-like_sf"/>
</dbReference>